<evidence type="ECO:0000313" key="2">
    <source>
        <dbReference type="EMBL" id="ADY76914.1"/>
    </source>
</evidence>
<evidence type="ECO:0000256" key="1">
    <source>
        <dbReference type="SAM" id="Phobius"/>
    </source>
</evidence>
<accession>F1AWZ8</accession>
<reference evidence="2 3" key="1">
    <citation type="submission" date="2010-04" db="EMBL/GenBank/DDBJ databases">
        <title>Novel immune-modulators identified by a rapid, functional screen of the Parapox virus genome.</title>
        <authorList>
            <person name="McGuire M.J."/>
            <person name="Sykes K.F."/>
            <person name="Johnston S.A."/>
        </authorList>
    </citation>
    <scope>NUCLEOTIDE SEQUENCE [LARGE SCALE GENOMIC DNA]</scope>
    <source>
        <strain evidence="2">D1701</strain>
    </source>
</reference>
<feature type="transmembrane region" description="Helical" evidence="1">
    <location>
        <begin position="70"/>
        <end position="91"/>
    </location>
</feature>
<name>F1AWZ8_ORFV</name>
<keyword evidence="1" id="KW-0812">Transmembrane</keyword>
<keyword evidence="1" id="KW-0472">Membrane</keyword>
<protein>
    <submittedName>
        <fullName evidence="2">PP168</fullName>
    </submittedName>
</protein>
<dbReference type="Proteomes" id="UP000103309">
    <property type="component" value="Segment"/>
</dbReference>
<organismHost>
    <name type="scientific">Ovis aries</name>
    <name type="common">Sheep</name>
    <dbReference type="NCBI Taxonomy" id="9940"/>
</organismHost>
<organismHost>
    <name type="scientific">Homo sapiens</name>
    <name type="common">Human</name>
    <dbReference type="NCBI Taxonomy" id="9606"/>
</organismHost>
<sequence>MSVAICASRVARLSISRISGHICGWASSSLVNSRRAPVRRLRYRHPDLKVLSMAVSVLKLRSDGGTRTPVLMLLYMFSSSWYSSGLALTGLKRAKYPLSFCRCMSVFLLM</sequence>
<evidence type="ECO:0000313" key="3">
    <source>
        <dbReference type="Proteomes" id="UP000103309"/>
    </source>
</evidence>
<proteinExistence type="predicted"/>
<dbReference type="EMBL" id="HM133903">
    <property type="protein sequence ID" value="ADY76914.1"/>
    <property type="molecule type" value="Genomic_DNA"/>
</dbReference>
<keyword evidence="1" id="KW-1133">Transmembrane helix</keyword>
<organism evidence="2 3">
    <name type="scientific">Orf virus</name>
    <name type="common">ORFV</name>
    <dbReference type="NCBI Taxonomy" id="10258"/>
    <lineage>
        <taxon>Viruses</taxon>
        <taxon>Varidnaviria</taxon>
        <taxon>Bamfordvirae</taxon>
        <taxon>Nucleocytoviricota</taxon>
        <taxon>Pokkesviricetes</taxon>
        <taxon>Chitovirales</taxon>
        <taxon>Poxviridae</taxon>
        <taxon>Chordopoxvirinae</taxon>
        <taxon>Parapoxvirus</taxon>
        <taxon>Parapoxvirus orf</taxon>
    </lineage>
</organism>
<organismHost>
    <name type="scientific">Capra hircus</name>
    <name type="common">Goat</name>
    <dbReference type="NCBI Taxonomy" id="9925"/>
</organismHost>